<comment type="caution">
    <text evidence="1">The sequence shown here is derived from an EMBL/GenBank/DDBJ whole genome shotgun (WGS) entry which is preliminary data.</text>
</comment>
<evidence type="ECO:0000313" key="2">
    <source>
        <dbReference type="Proteomes" id="UP000836387"/>
    </source>
</evidence>
<keyword evidence="2" id="KW-1185">Reference proteome</keyword>
<reference evidence="1" key="2">
    <citation type="submission" date="2021-10" db="EMBL/GenBank/DDBJ databases">
        <authorList>
            <person name="Piombo E."/>
        </authorList>
    </citation>
    <scope>NUCLEOTIDE SEQUENCE</scope>
</reference>
<sequence length="62" mass="6996">MNARNFCGFEVLISTKNGQATDWDKFWTDFTSAFAWEGTVLMWPTSGKLGPTWTIANTLGIY</sequence>
<dbReference type="Proteomes" id="UP000836387">
    <property type="component" value="Unassembled WGS sequence"/>
</dbReference>
<accession>A0ACA9TWC2</accession>
<dbReference type="EMBL" id="CADEHS020000009">
    <property type="protein sequence ID" value="CAG9945265.1"/>
    <property type="molecule type" value="Genomic_DNA"/>
</dbReference>
<proteinExistence type="predicted"/>
<name>A0ACA9TWC2_BIOOC</name>
<protein>
    <submittedName>
        <fullName evidence="1">Uncharacterized protein</fullName>
    </submittedName>
</protein>
<reference evidence="1" key="1">
    <citation type="submission" date="2020-04" db="EMBL/GenBank/DDBJ databases">
        <authorList>
            <person name="Broberg M."/>
        </authorList>
    </citation>
    <scope>NUCLEOTIDE SEQUENCE</scope>
</reference>
<evidence type="ECO:0000313" key="1">
    <source>
        <dbReference type="EMBL" id="CAG9945265.1"/>
    </source>
</evidence>
<gene>
    <name evidence="1" type="ORF">CRV2_00011999</name>
</gene>
<organism evidence="1 2">
    <name type="scientific">Clonostachys rosea f. rosea IK726</name>
    <dbReference type="NCBI Taxonomy" id="1349383"/>
    <lineage>
        <taxon>Eukaryota</taxon>
        <taxon>Fungi</taxon>
        <taxon>Dikarya</taxon>
        <taxon>Ascomycota</taxon>
        <taxon>Pezizomycotina</taxon>
        <taxon>Sordariomycetes</taxon>
        <taxon>Hypocreomycetidae</taxon>
        <taxon>Hypocreales</taxon>
        <taxon>Bionectriaceae</taxon>
        <taxon>Clonostachys</taxon>
    </lineage>
</organism>